<name>A0A917SJA3_9ACTN</name>
<reference evidence="2" key="1">
    <citation type="journal article" date="2014" name="Int. J. Syst. Evol. Microbiol.">
        <title>Complete genome sequence of Corynebacterium casei LMG S-19264T (=DSM 44701T), isolated from a smear-ripened cheese.</title>
        <authorList>
            <consortium name="US DOE Joint Genome Institute (JGI-PGF)"/>
            <person name="Walter F."/>
            <person name="Albersmeier A."/>
            <person name="Kalinowski J."/>
            <person name="Ruckert C."/>
        </authorList>
    </citation>
    <scope>NUCLEOTIDE SEQUENCE</scope>
    <source>
        <strain evidence="2">CGMCC 4.7306</strain>
    </source>
</reference>
<dbReference type="Gene3D" id="3.30.450.40">
    <property type="match status" value="1"/>
</dbReference>
<dbReference type="InterPro" id="IPR029016">
    <property type="entry name" value="GAF-like_dom_sf"/>
</dbReference>
<dbReference type="InterPro" id="IPR003018">
    <property type="entry name" value="GAF"/>
</dbReference>
<evidence type="ECO:0000313" key="2">
    <source>
        <dbReference type="EMBL" id="GGL82452.1"/>
    </source>
</evidence>
<organism evidence="2 3">
    <name type="scientific">Microlunatus endophyticus</name>
    <dbReference type="NCBI Taxonomy" id="1716077"/>
    <lineage>
        <taxon>Bacteria</taxon>
        <taxon>Bacillati</taxon>
        <taxon>Actinomycetota</taxon>
        <taxon>Actinomycetes</taxon>
        <taxon>Propionibacteriales</taxon>
        <taxon>Propionibacteriaceae</taxon>
        <taxon>Microlunatus</taxon>
    </lineage>
</organism>
<dbReference type="AlphaFoldDB" id="A0A917SJA3"/>
<sequence length="424" mass="46262">MRRDGALDPGAGDGRTDLRLLASAHDAFVSDGSVDPVVRPMVLDSWRRSLTGGADPETMVAPFVIDAAGLAELRDQHPLGPVMPVIRQLLVEEAELAGMLVAVSDAAGRLLWVEGNHAMRSRAERMNFVEGTSWRETDAGTNAPGTALALDREVQIFRAEHLARTVTPWSCTAAPIHDPDTGSLVGVLDLTGGDPVAGPTSLALVRATVRAVESELRINRLTRPPGSDRNGSRPALEVLGRHQAEWRSGARQTRLGLRHSEILVLLAESTDGMTADELEAALSVQPIATVTVRAELSRLRQAILPYRITTRPYRLDVRPDSDLERLRAAVAGHDHRRAVELYRGPLLPHSESPAIIDLREQLHHGVRRLLLEAGDPDSLLRFADTDFARPDLQLWQAAESLLPDGSPRRSEVLRRIRALLGDDA</sequence>
<proteinExistence type="predicted"/>
<dbReference type="Proteomes" id="UP000613840">
    <property type="component" value="Unassembled WGS sequence"/>
</dbReference>
<keyword evidence="3" id="KW-1185">Reference proteome</keyword>
<gene>
    <name evidence="2" type="ORF">GCM10011575_45860</name>
</gene>
<evidence type="ECO:0000259" key="1">
    <source>
        <dbReference type="Pfam" id="PF01590"/>
    </source>
</evidence>
<dbReference type="Pfam" id="PF01590">
    <property type="entry name" value="GAF"/>
    <property type="match status" value="1"/>
</dbReference>
<protein>
    <submittedName>
        <fullName evidence="2">Transcriptional regulator</fullName>
    </submittedName>
</protein>
<dbReference type="RefSeq" id="WP_188898239.1">
    <property type="nucleotide sequence ID" value="NZ_BMMZ01000018.1"/>
</dbReference>
<reference evidence="2" key="2">
    <citation type="submission" date="2020-09" db="EMBL/GenBank/DDBJ databases">
        <authorList>
            <person name="Sun Q."/>
            <person name="Zhou Y."/>
        </authorList>
    </citation>
    <scope>NUCLEOTIDE SEQUENCE</scope>
    <source>
        <strain evidence="2">CGMCC 4.7306</strain>
    </source>
</reference>
<feature type="domain" description="GAF" evidence="1">
    <location>
        <begin position="118"/>
        <end position="214"/>
    </location>
</feature>
<evidence type="ECO:0000313" key="3">
    <source>
        <dbReference type="Proteomes" id="UP000613840"/>
    </source>
</evidence>
<comment type="caution">
    <text evidence="2">The sequence shown here is derived from an EMBL/GenBank/DDBJ whole genome shotgun (WGS) entry which is preliminary data.</text>
</comment>
<accession>A0A917SJA3</accession>
<dbReference type="EMBL" id="BMMZ01000018">
    <property type="protein sequence ID" value="GGL82452.1"/>
    <property type="molecule type" value="Genomic_DNA"/>
</dbReference>